<sequence>MVPKDVMAQLLRDLLENQANLPKPGDREEEEDYAEQLGLTYEQTKRAAAQQNRAKSVPVPMAPPRSGRRPDSQQPKSRPHPHRRTQSPATSRKHTGDTPFAASSKNKATASPSRATSANSSKTTETDRRRTDNPRTDLIEENRALHQALEMMKDRYTKKQIAFQTAKEDAKAAREESNCHRNAIEKAKEEAIALCSALELYKSKLEAKTAAHKSTREELRNIKAAYEHNDDLLWIQRRHAVGQEEKMKALLAKSETEKTQLAEKLAKSETEKTQLAEKLAKSETERTQLAEKLAKSETDKTQLAEKLAKSETEKAQLTEKLRRFTETFEFEKGKVLEERAVENELVKKRLEETETSANRYRLLYEESLNESERMGTLLHELKKYKSVAEEKVEEVEAMRGEMKKQNTTIQKIASASQTKSGEIERLRDVIQRNEEGTSSELSRLNLEVCRLSAEYKKTSAEMGVKDARLAEYGNEKLILAKKLAELEDVTKKERAKLEEELKVARSAGEIVKEDMLRLHSKIGYYKTLVASLSGSREKLKEQLQMLKNERAQLKERLDDLDTSSRVIHQQLRERSERMVSDIEHLEYEVQELRDERKRADDKLVEMLKVLDAFQEQQHIKEGLLGGPLFSDEVSGVVAGVDSLMGGLGVESADSTSDYLSTINELGGRVSRLIKETASIHSALAEKEKEFEVAAQQITTISIQLDLVKEDRRLLRELNNKTPTLQVHAGSQTQDGHNTQTPTSAPQVNVAPQTQEAYDSHVAQGAQPHHPESVTTANHVSTPEPQTASEPSTPSRKRKAEATELLACLPPGMDQHDLPVGTRQGLQWAGRPVVKKVRRHRKKEEVIDLEQLDRELEEFERVIEEAEKKEAEEKEAEEHETGDGRGLTGGA</sequence>
<dbReference type="GO" id="GO:0070192">
    <property type="term" value="P:chromosome organization involved in meiotic cell cycle"/>
    <property type="evidence" value="ECO:0007669"/>
    <property type="project" value="TreeGrafter"/>
</dbReference>
<dbReference type="GO" id="GO:0000722">
    <property type="term" value="P:telomere maintenance via recombination"/>
    <property type="evidence" value="ECO:0007669"/>
    <property type="project" value="TreeGrafter"/>
</dbReference>
<dbReference type="GO" id="GO:0006302">
    <property type="term" value="P:double-strand break repair"/>
    <property type="evidence" value="ECO:0007669"/>
    <property type="project" value="TreeGrafter"/>
</dbReference>
<dbReference type="GO" id="GO:0003691">
    <property type="term" value="F:double-stranded telomeric DNA binding"/>
    <property type="evidence" value="ECO:0007669"/>
    <property type="project" value="TreeGrafter"/>
</dbReference>
<keyword evidence="1" id="KW-0175">Coiled coil</keyword>
<dbReference type="AlphaFoldDB" id="A0A3N4HFV2"/>
<dbReference type="GO" id="GO:0007004">
    <property type="term" value="P:telomere maintenance via telomerase"/>
    <property type="evidence" value="ECO:0007669"/>
    <property type="project" value="TreeGrafter"/>
</dbReference>
<proteinExistence type="predicted"/>
<dbReference type="GO" id="GO:0030870">
    <property type="term" value="C:Mre11 complex"/>
    <property type="evidence" value="ECO:0007669"/>
    <property type="project" value="TreeGrafter"/>
</dbReference>
<feature type="compositionally biased region" description="Polar residues" evidence="2">
    <location>
        <begin position="772"/>
        <end position="793"/>
    </location>
</feature>
<organism evidence="3 4">
    <name type="scientific">Ascobolus immersus RN42</name>
    <dbReference type="NCBI Taxonomy" id="1160509"/>
    <lineage>
        <taxon>Eukaryota</taxon>
        <taxon>Fungi</taxon>
        <taxon>Dikarya</taxon>
        <taxon>Ascomycota</taxon>
        <taxon>Pezizomycotina</taxon>
        <taxon>Pezizomycetes</taxon>
        <taxon>Pezizales</taxon>
        <taxon>Ascobolaceae</taxon>
        <taxon>Ascobolus</taxon>
    </lineage>
</organism>
<evidence type="ECO:0000313" key="3">
    <source>
        <dbReference type="EMBL" id="RPA71291.1"/>
    </source>
</evidence>
<accession>A0A3N4HFV2</accession>
<feature type="region of interest" description="Disordered" evidence="2">
    <location>
        <begin position="17"/>
        <end position="140"/>
    </location>
</feature>
<feature type="compositionally biased region" description="Basic and acidic residues" evidence="2">
    <location>
        <begin position="865"/>
        <end position="882"/>
    </location>
</feature>
<feature type="coiled-coil region" evidence="1">
    <location>
        <begin position="378"/>
        <end position="405"/>
    </location>
</feature>
<protein>
    <submittedName>
        <fullName evidence="3">Uncharacterized protein</fullName>
    </submittedName>
</protein>
<dbReference type="GO" id="GO:0051880">
    <property type="term" value="F:G-quadruplex DNA binding"/>
    <property type="evidence" value="ECO:0007669"/>
    <property type="project" value="TreeGrafter"/>
</dbReference>
<reference evidence="3 4" key="1">
    <citation type="journal article" date="2018" name="Nat. Ecol. Evol.">
        <title>Pezizomycetes genomes reveal the molecular basis of ectomycorrhizal truffle lifestyle.</title>
        <authorList>
            <person name="Murat C."/>
            <person name="Payen T."/>
            <person name="Noel B."/>
            <person name="Kuo A."/>
            <person name="Morin E."/>
            <person name="Chen J."/>
            <person name="Kohler A."/>
            <person name="Krizsan K."/>
            <person name="Balestrini R."/>
            <person name="Da Silva C."/>
            <person name="Montanini B."/>
            <person name="Hainaut M."/>
            <person name="Levati E."/>
            <person name="Barry K.W."/>
            <person name="Belfiori B."/>
            <person name="Cichocki N."/>
            <person name="Clum A."/>
            <person name="Dockter R.B."/>
            <person name="Fauchery L."/>
            <person name="Guy J."/>
            <person name="Iotti M."/>
            <person name="Le Tacon F."/>
            <person name="Lindquist E.A."/>
            <person name="Lipzen A."/>
            <person name="Malagnac F."/>
            <person name="Mello A."/>
            <person name="Molinier V."/>
            <person name="Miyauchi S."/>
            <person name="Poulain J."/>
            <person name="Riccioni C."/>
            <person name="Rubini A."/>
            <person name="Sitrit Y."/>
            <person name="Splivallo R."/>
            <person name="Traeger S."/>
            <person name="Wang M."/>
            <person name="Zifcakova L."/>
            <person name="Wipf D."/>
            <person name="Zambonelli A."/>
            <person name="Paolocci F."/>
            <person name="Nowrousian M."/>
            <person name="Ottonello S."/>
            <person name="Baldrian P."/>
            <person name="Spatafora J.W."/>
            <person name="Henrissat B."/>
            <person name="Nagy L.G."/>
            <person name="Aury J.M."/>
            <person name="Wincker P."/>
            <person name="Grigoriev I.V."/>
            <person name="Bonfante P."/>
            <person name="Martin F.M."/>
        </authorList>
    </citation>
    <scope>NUCLEOTIDE SEQUENCE [LARGE SCALE GENOMIC DNA]</scope>
    <source>
        <strain evidence="3 4">RN42</strain>
    </source>
</reference>
<gene>
    <name evidence="3" type="ORF">BJ508DRAFT_315760</name>
</gene>
<dbReference type="EMBL" id="ML119949">
    <property type="protein sequence ID" value="RPA71291.1"/>
    <property type="molecule type" value="Genomic_DNA"/>
</dbReference>
<feature type="coiled-coil region" evidence="1">
    <location>
        <begin position="251"/>
        <end position="327"/>
    </location>
</feature>
<keyword evidence="4" id="KW-1185">Reference proteome</keyword>
<evidence type="ECO:0000256" key="1">
    <source>
        <dbReference type="SAM" id="Coils"/>
    </source>
</evidence>
<evidence type="ECO:0000256" key="2">
    <source>
        <dbReference type="SAM" id="MobiDB-lite"/>
    </source>
</evidence>
<dbReference type="GO" id="GO:0000794">
    <property type="term" value="C:condensed nuclear chromosome"/>
    <property type="evidence" value="ECO:0007669"/>
    <property type="project" value="TreeGrafter"/>
</dbReference>
<evidence type="ECO:0000313" key="4">
    <source>
        <dbReference type="Proteomes" id="UP000275078"/>
    </source>
</evidence>
<feature type="compositionally biased region" description="Polar residues" evidence="2">
    <location>
        <begin position="722"/>
        <end position="756"/>
    </location>
</feature>
<feature type="region of interest" description="Disordered" evidence="2">
    <location>
        <begin position="865"/>
        <end position="890"/>
    </location>
</feature>
<feature type="compositionally biased region" description="Basic and acidic residues" evidence="2">
    <location>
        <begin position="124"/>
        <end position="140"/>
    </location>
</feature>
<dbReference type="STRING" id="1160509.A0A3N4HFV2"/>
<dbReference type="Proteomes" id="UP000275078">
    <property type="component" value="Unassembled WGS sequence"/>
</dbReference>
<dbReference type="PANTHER" id="PTHR18867:SF12">
    <property type="entry name" value="DNA REPAIR PROTEIN RAD50"/>
    <property type="match status" value="1"/>
</dbReference>
<feature type="region of interest" description="Disordered" evidence="2">
    <location>
        <begin position="722"/>
        <end position="799"/>
    </location>
</feature>
<dbReference type="GO" id="GO:0043047">
    <property type="term" value="F:single-stranded telomeric DNA binding"/>
    <property type="evidence" value="ECO:0007669"/>
    <property type="project" value="TreeGrafter"/>
</dbReference>
<dbReference type="PANTHER" id="PTHR18867">
    <property type="entry name" value="RAD50"/>
    <property type="match status" value="1"/>
</dbReference>
<feature type="coiled-coil region" evidence="1">
    <location>
        <begin position="480"/>
        <end position="616"/>
    </location>
</feature>
<feature type="compositionally biased region" description="Polar residues" evidence="2">
    <location>
        <begin position="101"/>
        <end position="122"/>
    </location>
</feature>
<name>A0A3N4HFV2_ASCIM</name>